<keyword evidence="4" id="KW-1185">Reference proteome</keyword>
<keyword evidence="2" id="KW-0249">Electron transport</keyword>
<gene>
    <name evidence="3" type="ORF">DSTB1V02_LOCUS11959</name>
</gene>
<dbReference type="OrthoDB" id="274641at2759"/>
<keyword evidence="2" id="KW-0472">Membrane</keyword>
<dbReference type="GO" id="GO:0005743">
    <property type="term" value="C:mitochondrial inner membrane"/>
    <property type="evidence" value="ECO:0007669"/>
    <property type="project" value="UniProtKB-SubCell"/>
</dbReference>
<proteinExistence type="inferred from homology"/>
<dbReference type="GO" id="GO:0006979">
    <property type="term" value="P:response to oxidative stress"/>
    <property type="evidence" value="ECO:0007669"/>
    <property type="project" value="TreeGrafter"/>
</dbReference>
<comment type="subunit">
    <text evidence="2">Complex I is composed of 45 different subunits.</text>
</comment>
<dbReference type="Pfam" id="PF05071">
    <property type="entry name" value="NDUFA12"/>
    <property type="match status" value="1"/>
</dbReference>
<name>A0A7R9FRI6_9CRUS</name>
<comment type="function">
    <text evidence="2">Accessory subunit of the mitochondrial membrane respiratory chain NADH dehydrogenase (Complex I), that is believed not to be involved in catalysis. Complex I functions in the transfer of electrons from NADH to the respiratory chain. The immediate electron acceptor for the enzyme is believed to be ubiquinone.</text>
</comment>
<keyword evidence="2" id="KW-0496">Mitochondrion</keyword>
<accession>A0A7R9FRI6</accession>
<dbReference type="PANTHER" id="PTHR12910">
    <property type="entry name" value="NADH-UBIQUINONE OXIDOREDUCTASE SUBUNIT B17.2"/>
    <property type="match status" value="1"/>
</dbReference>
<dbReference type="Proteomes" id="UP000677054">
    <property type="component" value="Unassembled WGS sequence"/>
</dbReference>
<dbReference type="InterPro" id="IPR007763">
    <property type="entry name" value="NDUFA12"/>
</dbReference>
<protein>
    <recommendedName>
        <fullName evidence="2">NADH dehydrogenase [ubiquinone] 1 alpha subcomplex subunit 12</fullName>
    </recommendedName>
</protein>
<keyword evidence="2" id="KW-0999">Mitochondrion inner membrane</keyword>
<dbReference type="EMBL" id="CAJPEV010004194">
    <property type="protein sequence ID" value="CAG0901362.1"/>
    <property type="molecule type" value="Genomic_DNA"/>
</dbReference>
<evidence type="ECO:0000256" key="1">
    <source>
        <dbReference type="ARBA" id="ARBA00007355"/>
    </source>
</evidence>
<organism evidence="3">
    <name type="scientific">Darwinula stevensoni</name>
    <dbReference type="NCBI Taxonomy" id="69355"/>
    <lineage>
        <taxon>Eukaryota</taxon>
        <taxon>Metazoa</taxon>
        <taxon>Ecdysozoa</taxon>
        <taxon>Arthropoda</taxon>
        <taxon>Crustacea</taxon>
        <taxon>Oligostraca</taxon>
        <taxon>Ostracoda</taxon>
        <taxon>Podocopa</taxon>
        <taxon>Podocopida</taxon>
        <taxon>Darwinulocopina</taxon>
        <taxon>Darwinuloidea</taxon>
        <taxon>Darwinulidae</taxon>
        <taxon>Darwinula</taxon>
    </lineage>
</organism>
<dbReference type="EMBL" id="LR903711">
    <property type="protein sequence ID" value="CAD7252201.1"/>
    <property type="molecule type" value="Genomic_DNA"/>
</dbReference>
<dbReference type="GO" id="GO:0045271">
    <property type="term" value="C:respiratory chain complex I"/>
    <property type="evidence" value="ECO:0007669"/>
    <property type="project" value="InterPro"/>
</dbReference>
<evidence type="ECO:0000256" key="2">
    <source>
        <dbReference type="RuleBase" id="RU363103"/>
    </source>
</evidence>
<dbReference type="AlphaFoldDB" id="A0A7R9FRI6"/>
<reference evidence="3" key="1">
    <citation type="submission" date="2020-11" db="EMBL/GenBank/DDBJ databases">
        <authorList>
            <person name="Tran Van P."/>
        </authorList>
    </citation>
    <scope>NUCLEOTIDE SEQUENCE</scope>
</reference>
<dbReference type="PANTHER" id="PTHR12910:SF2">
    <property type="entry name" value="NADH DEHYDROGENASE [UBIQUINONE] 1 ALPHA SUBCOMPLEX SUBUNIT 12"/>
    <property type="match status" value="1"/>
</dbReference>
<keyword evidence="2" id="KW-0813">Transport</keyword>
<sequence length="146" mass="17163">MSKLIGMDKLRNLLKSIKHAGGLRAAAYRLYRFNDLRWGQYVGEDKYGNKYYENKFFFMGRSRWVEYPPNVGTDYDASMVPAEWYGWLHYKTDNLPTKVPPVKYPWMLEHSPNTSGSNQAYFPYSTTRQKIEPWLPPHLRSQSGQA</sequence>
<keyword evidence="2" id="KW-0679">Respiratory chain</keyword>
<comment type="similarity">
    <text evidence="1 2">Belongs to the complex I NDUFA12 subunit family.</text>
</comment>
<evidence type="ECO:0000313" key="4">
    <source>
        <dbReference type="Proteomes" id="UP000677054"/>
    </source>
</evidence>
<comment type="subcellular location">
    <subcellularLocation>
        <location evidence="2">Mitochondrion inner membrane</location>
        <topology evidence="2">Peripheral membrane protein</topology>
        <orientation evidence="2">Matrix side</orientation>
    </subcellularLocation>
</comment>
<evidence type="ECO:0000313" key="3">
    <source>
        <dbReference type="EMBL" id="CAD7252201.1"/>
    </source>
</evidence>